<comment type="caution">
    <text evidence="3">The sequence shown here is derived from an EMBL/GenBank/DDBJ whole genome shotgun (WGS) entry which is preliminary data.</text>
</comment>
<organism evidence="3 4">
    <name type="scientific">Promicromonospora sukumoe</name>
    <dbReference type="NCBI Taxonomy" id="88382"/>
    <lineage>
        <taxon>Bacteria</taxon>
        <taxon>Bacillati</taxon>
        <taxon>Actinomycetota</taxon>
        <taxon>Actinomycetes</taxon>
        <taxon>Micrococcales</taxon>
        <taxon>Promicromonosporaceae</taxon>
        <taxon>Promicromonospora</taxon>
    </lineage>
</organism>
<dbReference type="AlphaFoldDB" id="A0A7W3PDA9"/>
<keyword evidence="4" id="KW-1185">Reference proteome</keyword>
<sequence length="114" mass="12052">MAPLRRFGRPGLIGTAARTAVIAGTAQATAGAISRRQAGRAQQQYEAQRYENQQYQPQQAAPPQYEPAQQAPAAPPSDGANDALLTQLAQLGELHGKGVLTEDEFVTAKAKLLG</sequence>
<feature type="domain" description="SHOCT" evidence="2">
    <location>
        <begin position="86"/>
        <end position="113"/>
    </location>
</feature>
<dbReference type="RefSeq" id="WP_182615313.1">
    <property type="nucleotide sequence ID" value="NZ_BAAATF010000006.1"/>
</dbReference>
<dbReference type="Proteomes" id="UP000540568">
    <property type="component" value="Unassembled WGS sequence"/>
</dbReference>
<accession>A0A7W3PDA9</accession>
<gene>
    <name evidence="3" type="ORF">FHX71_001707</name>
</gene>
<reference evidence="3 4" key="1">
    <citation type="submission" date="2020-07" db="EMBL/GenBank/DDBJ databases">
        <title>Sequencing the genomes of 1000 actinobacteria strains.</title>
        <authorList>
            <person name="Klenk H.-P."/>
        </authorList>
    </citation>
    <scope>NUCLEOTIDE SEQUENCE [LARGE SCALE GENOMIC DNA]</scope>
    <source>
        <strain evidence="3 4">DSM 44121</strain>
    </source>
</reference>
<protein>
    <recommendedName>
        <fullName evidence="2">SHOCT domain-containing protein</fullName>
    </recommendedName>
</protein>
<dbReference type="InterPro" id="IPR018649">
    <property type="entry name" value="SHOCT"/>
</dbReference>
<feature type="compositionally biased region" description="Low complexity" evidence="1">
    <location>
        <begin position="50"/>
        <end position="72"/>
    </location>
</feature>
<dbReference type="Pfam" id="PF09851">
    <property type="entry name" value="SHOCT"/>
    <property type="match status" value="1"/>
</dbReference>
<evidence type="ECO:0000313" key="3">
    <source>
        <dbReference type="EMBL" id="MBA8807765.1"/>
    </source>
</evidence>
<evidence type="ECO:0000313" key="4">
    <source>
        <dbReference type="Proteomes" id="UP000540568"/>
    </source>
</evidence>
<dbReference type="EMBL" id="JACGWV010000001">
    <property type="protein sequence ID" value="MBA8807765.1"/>
    <property type="molecule type" value="Genomic_DNA"/>
</dbReference>
<name>A0A7W3PDA9_9MICO</name>
<evidence type="ECO:0000259" key="2">
    <source>
        <dbReference type="Pfam" id="PF09851"/>
    </source>
</evidence>
<evidence type="ECO:0000256" key="1">
    <source>
        <dbReference type="SAM" id="MobiDB-lite"/>
    </source>
</evidence>
<proteinExistence type="predicted"/>
<feature type="region of interest" description="Disordered" evidence="1">
    <location>
        <begin position="34"/>
        <end position="84"/>
    </location>
</feature>